<gene>
    <name evidence="1" type="ORF">TOA249_LOCUS6590</name>
</gene>
<evidence type="ECO:0000313" key="1">
    <source>
        <dbReference type="EMBL" id="CAF4542438.1"/>
    </source>
</evidence>
<sequence length="327" mass="36219">MATATYSKCVINMAGTCMIELAKKVLPDVRLIEWFNSFISRWGDRLKIVTSMKLERIRSQSCTKEVIKKLLEPSTVITSSSHQPVACSNSIDKSFSNYNDLTLKAYPSTTRPSSCPKISLTAQTSTQYNMSLTTSKPPVNRLITTNQAGLDMNNFSNSILLNSAMKDLITSSDIFSNPMIKFILYGVTNDISIDTSASFNTINTSNLVNASMMANTNNNQALASRSMYFNQNLYNDNMPTFASTPKHCVAPPLVTHLNANASNNSCEISSNDYFTLPSNQNDKLTTQTVFNAMTTAIDKYMSSMITSTNKRKRMVEGSSLRGKFDEC</sequence>
<dbReference type="AlphaFoldDB" id="A0A820Y5G8"/>
<dbReference type="Proteomes" id="UP000663838">
    <property type="component" value="Unassembled WGS sequence"/>
</dbReference>
<dbReference type="EMBL" id="CAJOBS010000282">
    <property type="protein sequence ID" value="CAF4542438.1"/>
    <property type="molecule type" value="Genomic_DNA"/>
</dbReference>
<evidence type="ECO:0000313" key="2">
    <source>
        <dbReference type="Proteomes" id="UP000663838"/>
    </source>
</evidence>
<name>A0A820Y5G8_9BILA</name>
<reference evidence="1" key="1">
    <citation type="submission" date="2021-02" db="EMBL/GenBank/DDBJ databases">
        <authorList>
            <person name="Nowell W R."/>
        </authorList>
    </citation>
    <scope>NUCLEOTIDE SEQUENCE</scope>
</reference>
<accession>A0A820Y5G8</accession>
<proteinExistence type="predicted"/>
<protein>
    <submittedName>
        <fullName evidence="1">Uncharacterized protein</fullName>
    </submittedName>
</protein>
<organism evidence="1 2">
    <name type="scientific">Rotaria socialis</name>
    <dbReference type="NCBI Taxonomy" id="392032"/>
    <lineage>
        <taxon>Eukaryota</taxon>
        <taxon>Metazoa</taxon>
        <taxon>Spiralia</taxon>
        <taxon>Gnathifera</taxon>
        <taxon>Rotifera</taxon>
        <taxon>Eurotatoria</taxon>
        <taxon>Bdelloidea</taxon>
        <taxon>Philodinida</taxon>
        <taxon>Philodinidae</taxon>
        <taxon>Rotaria</taxon>
    </lineage>
</organism>
<comment type="caution">
    <text evidence="1">The sequence shown here is derived from an EMBL/GenBank/DDBJ whole genome shotgun (WGS) entry which is preliminary data.</text>
</comment>